<dbReference type="AlphaFoldDB" id="A0A2Z7DE94"/>
<dbReference type="EMBL" id="KQ988459">
    <property type="protein sequence ID" value="KZV55734.1"/>
    <property type="molecule type" value="Genomic_DNA"/>
</dbReference>
<protein>
    <submittedName>
        <fullName evidence="1">Abc transporter family protein</fullName>
    </submittedName>
</protein>
<name>A0A2Z7DE94_9LAMI</name>
<evidence type="ECO:0000313" key="2">
    <source>
        <dbReference type="Proteomes" id="UP000250235"/>
    </source>
</evidence>
<sequence>MPLRFQPVYISLGSKIIMDHGDNLARDNHQSERDLRCEQCSRASHVGKRALAYHTPCNALIATAYPIYKYQVSITLKLSIYTDVPISKSPEVLVTRRLREFGYINWHHM</sequence>
<proteinExistence type="predicted"/>
<dbReference type="Proteomes" id="UP000250235">
    <property type="component" value="Unassembled WGS sequence"/>
</dbReference>
<keyword evidence="2" id="KW-1185">Reference proteome</keyword>
<accession>A0A2Z7DE94</accession>
<organism evidence="1 2">
    <name type="scientific">Dorcoceras hygrometricum</name>
    <dbReference type="NCBI Taxonomy" id="472368"/>
    <lineage>
        <taxon>Eukaryota</taxon>
        <taxon>Viridiplantae</taxon>
        <taxon>Streptophyta</taxon>
        <taxon>Embryophyta</taxon>
        <taxon>Tracheophyta</taxon>
        <taxon>Spermatophyta</taxon>
        <taxon>Magnoliopsida</taxon>
        <taxon>eudicotyledons</taxon>
        <taxon>Gunneridae</taxon>
        <taxon>Pentapetalae</taxon>
        <taxon>asterids</taxon>
        <taxon>lamiids</taxon>
        <taxon>Lamiales</taxon>
        <taxon>Gesneriaceae</taxon>
        <taxon>Didymocarpoideae</taxon>
        <taxon>Trichosporeae</taxon>
        <taxon>Loxocarpinae</taxon>
        <taxon>Dorcoceras</taxon>
    </lineage>
</organism>
<gene>
    <name evidence="1" type="ORF">F511_12569</name>
</gene>
<reference evidence="1 2" key="1">
    <citation type="journal article" date="2015" name="Proc. Natl. Acad. Sci. U.S.A.">
        <title>The resurrection genome of Boea hygrometrica: A blueprint for survival of dehydration.</title>
        <authorList>
            <person name="Xiao L."/>
            <person name="Yang G."/>
            <person name="Zhang L."/>
            <person name="Yang X."/>
            <person name="Zhao S."/>
            <person name="Ji Z."/>
            <person name="Zhou Q."/>
            <person name="Hu M."/>
            <person name="Wang Y."/>
            <person name="Chen M."/>
            <person name="Xu Y."/>
            <person name="Jin H."/>
            <person name="Xiao X."/>
            <person name="Hu G."/>
            <person name="Bao F."/>
            <person name="Hu Y."/>
            <person name="Wan P."/>
            <person name="Li L."/>
            <person name="Deng X."/>
            <person name="Kuang T."/>
            <person name="Xiang C."/>
            <person name="Zhu J.K."/>
            <person name="Oliver M.J."/>
            <person name="He Y."/>
        </authorList>
    </citation>
    <scope>NUCLEOTIDE SEQUENCE [LARGE SCALE GENOMIC DNA]</scope>
    <source>
        <strain evidence="2">cv. XS01</strain>
    </source>
</reference>
<evidence type="ECO:0000313" key="1">
    <source>
        <dbReference type="EMBL" id="KZV55734.1"/>
    </source>
</evidence>